<feature type="transmembrane region" description="Helical" evidence="1">
    <location>
        <begin position="354"/>
        <end position="372"/>
    </location>
</feature>
<protein>
    <recommendedName>
        <fullName evidence="3">Heparan-alpha-glucosaminide N-acetyltransferase catalytic domain-containing protein</fullName>
    </recommendedName>
</protein>
<dbReference type="AlphaFoldDB" id="A0A7S3PRN2"/>
<name>A0A7S3PRN2_9STRA</name>
<dbReference type="EMBL" id="HBIN01023295">
    <property type="protein sequence ID" value="CAE0447973.1"/>
    <property type="molecule type" value="Transcribed_RNA"/>
</dbReference>
<feature type="transmembrane region" description="Helical" evidence="1">
    <location>
        <begin position="492"/>
        <end position="509"/>
    </location>
</feature>
<evidence type="ECO:0000313" key="2">
    <source>
        <dbReference type="EMBL" id="CAE0447973.1"/>
    </source>
</evidence>
<feature type="transmembrane region" description="Helical" evidence="1">
    <location>
        <begin position="245"/>
        <end position="278"/>
    </location>
</feature>
<evidence type="ECO:0000256" key="1">
    <source>
        <dbReference type="SAM" id="Phobius"/>
    </source>
</evidence>
<feature type="transmembrane region" description="Helical" evidence="1">
    <location>
        <begin position="323"/>
        <end position="342"/>
    </location>
</feature>
<dbReference type="PANTHER" id="PTHR40407">
    <property type="entry name" value="MEMBRANE PROTEIN-LIKE PROTEIN"/>
    <property type="match status" value="1"/>
</dbReference>
<keyword evidence="1" id="KW-1133">Transmembrane helix</keyword>
<feature type="transmembrane region" description="Helical" evidence="1">
    <location>
        <begin position="117"/>
        <end position="138"/>
    </location>
</feature>
<keyword evidence="1" id="KW-0812">Transmembrane</keyword>
<keyword evidence="1" id="KW-0472">Membrane</keyword>
<evidence type="ECO:0008006" key="3">
    <source>
        <dbReference type="Google" id="ProtNLM"/>
    </source>
</evidence>
<feature type="transmembrane region" description="Helical" evidence="1">
    <location>
        <begin position="460"/>
        <end position="480"/>
    </location>
</feature>
<dbReference type="PANTHER" id="PTHR40407:SF1">
    <property type="entry name" value="HEPARAN-ALPHA-GLUCOSAMINIDE N-ACETYLTRANSFERASE CATALYTIC DOMAIN-CONTAINING PROTEIN"/>
    <property type="match status" value="1"/>
</dbReference>
<accession>A0A7S3PRN2</accession>
<reference evidence="2" key="1">
    <citation type="submission" date="2021-01" db="EMBL/GenBank/DDBJ databases">
        <authorList>
            <person name="Corre E."/>
            <person name="Pelletier E."/>
            <person name="Niang G."/>
            <person name="Scheremetjew M."/>
            <person name="Finn R."/>
            <person name="Kale V."/>
            <person name="Holt S."/>
            <person name="Cochrane G."/>
            <person name="Meng A."/>
            <person name="Brown T."/>
            <person name="Cohen L."/>
        </authorList>
    </citation>
    <scope>NUCLEOTIDE SEQUENCE</scope>
    <source>
        <strain evidence="2">GSBS06</strain>
    </source>
</reference>
<organism evidence="2">
    <name type="scientific">Aplanochytrium stocchinoi</name>
    <dbReference type="NCBI Taxonomy" id="215587"/>
    <lineage>
        <taxon>Eukaryota</taxon>
        <taxon>Sar</taxon>
        <taxon>Stramenopiles</taxon>
        <taxon>Bigyra</taxon>
        <taxon>Labyrinthulomycetes</taxon>
        <taxon>Thraustochytrida</taxon>
        <taxon>Thraustochytriidae</taxon>
        <taxon>Aplanochytrium</taxon>
    </lineage>
</organism>
<feature type="transmembrane region" description="Helical" evidence="1">
    <location>
        <begin position="406"/>
        <end position="424"/>
    </location>
</feature>
<gene>
    <name evidence="2" type="ORF">ASTO00021_LOCUS17937</name>
</gene>
<feature type="transmembrane region" description="Helical" evidence="1">
    <location>
        <begin position="209"/>
        <end position="233"/>
    </location>
</feature>
<sequence>MRNLDTWSRVQSAACLPETADLFSEEEEVIVGDGYQALRNGDHEQTVEVIGNTSSSTSSGKTKRFRSLDIMRGVIMVIMAWDHTKDIIANTTQKGQEGWNGEGATWRNNFFFFFSRAISDICAPGFYFTMGISMVLFTNSRLNKLWSWNAIMRHFFLRSIILLVVGRLVNPPFMVPNLVGILLGGAVEDWRNPEKVYNLSNVDEYIKKMVIGVFEVMTGLALVMLIAGVFFLFPMFRLYRERRKVIVKFLGTFIPAEVTGWLFFVLLFTVSNIVIVHYQHGNPRTKDENIWPNRPSENLWEDFLRFFLIPGPVRNDTYASYPVVPWLGVTLLGMGFGFSFLENREQTQIKLGKIAIMFLILFFIIRTFGGSVGNLRGYPRHDGRGDDQFHVEWIIEYFYMSKYPPSISYALFWLSMNFGLIRLFSTKMFDMPDHVGDVRILSFMPHKISKILLIYGRVPLFFYTLHFWIICTCFGIPLVLVNGVDYRVPLPLAIPFWIVLIIVLYPICLRYGKFKQSKPADSWWHLI</sequence>
<proteinExistence type="predicted"/>